<gene>
    <name evidence="2" type="ORF">MA16_Dca025571</name>
</gene>
<feature type="transmembrane region" description="Helical" evidence="1">
    <location>
        <begin position="15"/>
        <end position="41"/>
    </location>
</feature>
<dbReference type="AlphaFoldDB" id="A0A2I0XGM1"/>
<dbReference type="EMBL" id="KZ501899">
    <property type="protein sequence ID" value="PKU87055.1"/>
    <property type="molecule type" value="Genomic_DNA"/>
</dbReference>
<organism evidence="2 3">
    <name type="scientific">Dendrobium catenatum</name>
    <dbReference type="NCBI Taxonomy" id="906689"/>
    <lineage>
        <taxon>Eukaryota</taxon>
        <taxon>Viridiplantae</taxon>
        <taxon>Streptophyta</taxon>
        <taxon>Embryophyta</taxon>
        <taxon>Tracheophyta</taxon>
        <taxon>Spermatophyta</taxon>
        <taxon>Magnoliopsida</taxon>
        <taxon>Liliopsida</taxon>
        <taxon>Asparagales</taxon>
        <taxon>Orchidaceae</taxon>
        <taxon>Epidendroideae</taxon>
        <taxon>Malaxideae</taxon>
        <taxon>Dendrobiinae</taxon>
        <taxon>Dendrobium</taxon>
    </lineage>
</organism>
<keyword evidence="3" id="KW-1185">Reference proteome</keyword>
<dbReference type="PROSITE" id="PS51257">
    <property type="entry name" value="PROKAR_LIPOPROTEIN"/>
    <property type="match status" value="1"/>
</dbReference>
<evidence type="ECO:0000313" key="3">
    <source>
        <dbReference type="Proteomes" id="UP000233837"/>
    </source>
</evidence>
<protein>
    <submittedName>
        <fullName evidence="2">Uncharacterized protein</fullName>
    </submittedName>
</protein>
<proteinExistence type="predicted"/>
<keyword evidence="1" id="KW-0812">Transmembrane</keyword>
<reference evidence="2 3" key="2">
    <citation type="journal article" date="2017" name="Nature">
        <title>The Apostasia genome and the evolution of orchids.</title>
        <authorList>
            <person name="Zhang G.Q."/>
            <person name="Liu K.W."/>
            <person name="Li Z."/>
            <person name="Lohaus R."/>
            <person name="Hsiao Y.Y."/>
            <person name="Niu S.C."/>
            <person name="Wang J.Y."/>
            <person name="Lin Y.C."/>
            <person name="Xu Q."/>
            <person name="Chen L.J."/>
            <person name="Yoshida K."/>
            <person name="Fujiwara S."/>
            <person name="Wang Z.W."/>
            <person name="Zhang Y.Q."/>
            <person name="Mitsuda N."/>
            <person name="Wang M."/>
            <person name="Liu G.H."/>
            <person name="Pecoraro L."/>
            <person name="Huang H.X."/>
            <person name="Xiao X.J."/>
            <person name="Lin M."/>
            <person name="Wu X.Y."/>
            <person name="Wu W.L."/>
            <person name="Chen Y.Y."/>
            <person name="Chang S.B."/>
            <person name="Sakamoto S."/>
            <person name="Ohme-Takagi M."/>
            <person name="Yagi M."/>
            <person name="Zeng S.J."/>
            <person name="Shen C.Y."/>
            <person name="Yeh C.M."/>
            <person name="Luo Y.B."/>
            <person name="Tsai W.C."/>
            <person name="Van de Peer Y."/>
            <person name="Liu Z.J."/>
        </authorList>
    </citation>
    <scope>NUCLEOTIDE SEQUENCE [LARGE SCALE GENOMIC DNA]</scope>
    <source>
        <tissue evidence="2">The whole plant</tissue>
    </source>
</reference>
<evidence type="ECO:0000313" key="2">
    <source>
        <dbReference type="EMBL" id="PKU87055.1"/>
    </source>
</evidence>
<dbReference type="PANTHER" id="PTHR34673">
    <property type="entry name" value="COLD-REGULATED PROTEIN"/>
    <property type="match status" value="1"/>
</dbReference>
<sequence length="67" mass="7301">MNNKHAEMRGQPKVVGLAVGILACAAAGVVEWPMGAIVYIFRCMKGRSIMAHPVHVFYPSTSRSFPI</sequence>
<keyword evidence="1" id="KW-0472">Membrane</keyword>
<accession>A0A2I0XGM1</accession>
<dbReference type="Proteomes" id="UP000233837">
    <property type="component" value="Unassembled WGS sequence"/>
</dbReference>
<evidence type="ECO:0000256" key="1">
    <source>
        <dbReference type="SAM" id="Phobius"/>
    </source>
</evidence>
<name>A0A2I0XGM1_9ASPA</name>
<keyword evidence="1" id="KW-1133">Transmembrane helix</keyword>
<reference evidence="2 3" key="1">
    <citation type="journal article" date="2016" name="Sci. Rep.">
        <title>The Dendrobium catenatum Lindl. genome sequence provides insights into polysaccharide synthase, floral development and adaptive evolution.</title>
        <authorList>
            <person name="Zhang G.Q."/>
            <person name="Xu Q."/>
            <person name="Bian C."/>
            <person name="Tsai W.C."/>
            <person name="Yeh C.M."/>
            <person name="Liu K.W."/>
            <person name="Yoshida K."/>
            <person name="Zhang L.S."/>
            <person name="Chang S.B."/>
            <person name="Chen F."/>
            <person name="Shi Y."/>
            <person name="Su Y.Y."/>
            <person name="Zhang Y.Q."/>
            <person name="Chen L.J."/>
            <person name="Yin Y."/>
            <person name="Lin M."/>
            <person name="Huang H."/>
            <person name="Deng H."/>
            <person name="Wang Z.W."/>
            <person name="Zhu S.L."/>
            <person name="Zhao X."/>
            <person name="Deng C."/>
            <person name="Niu S.C."/>
            <person name="Huang J."/>
            <person name="Wang M."/>
            <person name="Liu G.H."/>
            <person name="Yang H.J."/>
            <person name="Xiao X.J."/>
            <person name="Hsiao Y.Y."/>
            <person name="Wu W.L."/>
            <person name="Chen Y.Y."/>
            <person name="Mitsuda N."/>
            <person name="Ohme-Takagi M."/>
            <person name="Luo Y.B."/>
            <person name="Van de Peer Y."/>
            <person name="Liu Z.J."/>
        </authorList>
    </citation>
    <scope>NUCLEOTIDE SEQUENCE [LARGE SCALE GENOMIC DNA]</scope>
    <source>
        <tissue evidence="2">The whole plant</tissue>
    </source>
</reference>
<dbReference type="PANTHER" id="PTHR34673:SF1">
    <property type="entry name" value="COLD-REGULATED PROTEIN"/>
    <property type="match status" value="1"/>
</dbReference>